<dbReference type="Gene3D" id="2.60.200.40">
    <property type="match status" value="1"/>
</dbReference>
<feature type="domain" description="DAGKc" evidence="13">
    <location>
        <begin position="1"/>
        <end position="135"/>
    </location>
</feature>
<evidence type="ECO:0000256" key="12">
    <source>
        <dbReference type="ARBA" id="ARBA00023264"/>
    </source>
</evidence>
<dbReference type="Pfam" id="PF00781">
    <property type="entry name" value="DAGK_cat"/>
    <property type="match status" value="1"/>
</dbReference>
<evidence type="ECO:0000256" key="9">
    <source>
        <dbReference type="ARBA" id="ARBA00022842"/>
    </source>
</evidence>
<dbReference type="EMBL" id="JAEKNQ010000038">
    <property type="protein sequence ID" value="MBJ7603596.1"/>
    <property type="molecule type" value="Genomic_DNA"/>
</dbReference>
<keyword evidence="5" id="KW-0479">Metal-binding</keyword>
<keyword evidence="11" id="KW-0594">Phospholipid biosynthesis</keyword>
<dbReference type="AlphaFoldDB" id="A0A934K8B2"/>
<protein>
    <submittedName>
        <fullName evidence="14">Diacylglycerol kinase family lipid kinase</fullName>
    </submittedName>
</protein>
<dbReference type="Pfam" id="PF19279">
    <property type="entry name" value="YegS_C"/>
    <property type="match status" value="1"/>
</dbReference>
<dbReference type="GO" id="GO:0005886">
    <property type="term" value="C:plasma membrane"/>
    <property type="evidence" value="ECO:0007669"/>
    <property type="project" value="TreeGrafter"/>
</dbReference>
<keyword evidence="4" id="KW-0808">Transferase</keyword>
<dbReference type="InterPro" id="IPR001206">
    <property type="entry name" value="Diacylglycerol_kinase_cat_dom"/>
</dbReference>
<dbReference type="InterPro" id="IPR050187">
    <property type="entry name" value="Lipid_Phosphate_FormReg"/>
</dbReference>
<evidence type="ECO:0000259" key="13">
    <source>
        <dbReference type="PROSITE" id="PS50146"/>
    </source>
</evidence>
<evidence type="ECO:0000256" key="10">
    <source>
        <dbReference type="ARBA" id="ARBA00023098"/>
    </source>
</evidence>
<evidence type="ECO:0000256" key="7">
    <source>
        <dbReference type="ARBA" id="ARBA00022777"/>
    </source>
</evidence>
<evidence type="ECO:0000256" key="4">
    <source>
        <dbReference type="ARBA" id="ARBA00022679"/>
    </source>
</evidence>
<keyword evidence="3" id="KW-0444">Lipid biosynthesis</keyword>
<dbReference type="GO" id="GO:0016301">
    <property type="term" value="F:kinase activity"/>
    <property type="evidence" value="ECO:0007669"/>
    <property type="project" value="UniProtKB-KW"/>
</dbReference>
<sequence>MKEIMIVMNPAAAGGRTGRGWPERAARLRAAGLDFDVALTGRRGHATEIAREAVRAGRRLVVAAGGDGTINEVANGFFDGAQPVGGRACLGVLPMGTGGDFRRSFGFPTEPEAAAAMLKRGVCRRLDVGRVRCTTADGLPVSRLFVNIASAGMGAEVVDRVERSGRLAGGEATFLLATVATGLRWRNKRIRAVLDGREHEVVARQVVVANCRYYGGGMHIAPPARPDDGRLDVIVVGDLGVLEGARALRQFRQGTHLQRGGPKIWHALAREIELSTPDEAVRLEIDGERPGQLPAKFDVLPHALELVVP</sequence>
<dbReference type="PROSITE" id="PS50146">
    <property type="entry name" value="DAGK"/>
    <property type="match status" value="1"/>
</dbReference>
<keyword evidence="8" id="KW-0067">ATP-binding</keyword>
<proteinExistence type="inferred from homology"/>
<evidence type="ECO:0000256" key="5">
    <source>
        <dbReference type="ARBA" id="ARBA00022723"/>
    </source>
</evidence>
<reference evidence="14 15" key="1">
    <citation type="submission" date="2020-10" db="EMBL/GenBank/DDBJ databases">
        <title>Ca. Dormibacterota MAGs.</title>
        <authorList>
            <person name="Montgomery K."/>
        </authorList>
    </citation>
    <scope>NUCLEOTIDE SEQUENCE [LARGE SCALE GENOMIC DNA]</scope>
    <source>
        <strain evidence="14">SC8811_S16_3</strain>
    </source>
</reference>
<dbReference type="NCBIfam" id="TIGR00147">
    <property type="entry name" value="YegS/Rv2252/BmrU family lipid kinase"/>
    <property type="match status" value="1"/>
</dbReference>
<evidence type="ECO:0000256" key="3">
    <source>
        <dbReference type="ARBA" id="ARBA00022516"/>
    </source>
</evidence>
<dbReference type="InterPro" id="IPR017438">
    <property type="entry name" value="ATP-NAD_kinase_N"/>
</dbReference>
<evidence type="ECO:0000313" key="15">
    <source>
        <dbReference type="Proteomes" id="UP000620075"/>
    </source>
</evidence>
<evidence type="ECO:0000313" key="14">
    <source>
        <dbReference type="EMBL" id="MBJ7603596.1"/>
    </source>
</evidence>
<keyword evidence="10" id="KW-0443">Lipid metabolism</keyword>
<keyword evidence="9" id="KW-0460">Magnesium</keyword>
<gene>
    <name evidence="14" type="ORF">JF888_10465</name>
</gene>
<dbReference type="SUPFAM" id="SSF111331">
    <property type="entry name" value="NAD kinase/diacylglycerol kinase-like"/>
    <property type="match status" value="1"/>
</dbReference>
<dbReference type="SMART" id="SM00046">
    <property type="entry name" value="DAGKc"/>
    <property type="match status" value="1"/>
</dbReference>
<evidence type="ECO:0000256" key="2">
    <source>
        <dbReference type="ARBA" id="ARBA00005983"/>
    </source>
</evidence>
<accession>A0A934K8B2</accession>
<comment type="caution">
    <text evidence="14">The sequence shown here is derived from an EMBL/GenBank/DDBJ whole genome shotgun (WGS) entry which is preliminary data.</text>
</comment>
<dbReference type="InterPro" id="IPR016064">
    <property type="entry name" value="NAD/diacylglycerol_kinase_sf"/>
</dbReference>
<name>A0A934K8B2_9BACT</name>
<evidence type="ECO:0000256" key="1">
    <source>
        <dbReference type="ARBA" id="ARBA00001946"/>
    </source>
</evidence>
<dbReference type="GO" id="GO:0005524">
    <property type="term" value="F:ATP binding"/>
    <property type="evidence" value="ECO:0007669"/>
    <property type="project" value="UniProtKB-KW"/>
</dbReference>
<evidence type="ECO:0000256" key="11">
    <source>
        <dbReference type="ARBA" id="ARBA00023209"/>
    </source>
</evidence>
<dbReference type="RefSeq" id="WP_338179875.1">
    <property type="nucleotide sequence ID" value="NZ_JAEKNQ010000038.1"/>
</dbReference>
<comment type="cofactor">
    <cofactor evidence="1">
        <name>Mg(2+)</name>
        <dbReference type="ChEBI" id="CHEBI:18420"/>
    </cofactor>
</comment>
<keyword evidence="7 14" id="KW-0418">Kinase</keyword>
<comment type="similarity">
    <text evidence="2">Belongs to the diacylglycerol/lipid kinase family.</text>
</comment>
<organism evidence="14 15">
    <name type="scientific">Candidatus Dormiibacter inghamiae</name>
    <dbReference type="NCBI Taxonomy" id="3127013"/>
    <lineage>
        <taxon>Bacteria</taxon>
        <taxon>Bacillati</taxon>
        <taxon>Candidatus Dormiibacterota</taxon>
        <taxon>Candidatus Dormibacteria</taxon>
        <taxon>Candidatus Dormibacterales</taxon>
        <taxon>Candidatus Dormibacteraceae</taxon>
        <taxon>Candidatus Dormiibacter</taxon>
    </lineage>
</organism>
<dbReference type="InterPro" id="IPR005218">
    <property type="entry name" value="Diacylglycerol/lipid_kinase"/>
</dbReference>
<dbReference type="PANTHER" id="PTHR12358:SF106">
    <property type="entry name" value="LIPID KINASE YEGS"/>
    <property type="match status" value="1"/>
</dbReference>
<dbReference type="PANTHER" id="PTHR12358">
    <property type="entry name" value="SPHINGOSINE KINASE"/>
    <property type="match status" value="1"/>
</dbReference>
<dbReference type="Proteomes" id="UP000620075">
    <property type="component" value="Unassembled WGS sequence"/>
</dbReference>
<evidence type="ECO:0000256" key="8">
    <source>
        <dbReference type="ARBA" id="ARBA00022840"/>
    </source>
</evidence>
<dbReference type="Gene3D" id="3.40.50.10330">
    <property type="entry name" value="Probable inorganic polyphosphate/atp-NAD kinase, domain 1"/>
    <property type="match status" value="1"/>
</dbReference>
<keyword evidence="6" id="KW-0547">Nucleotide-binding</keyword>
<dbReference type="InterPro" id="IPR045540">
    <property type="entry name" value="YegS/DAGK_C"/>
</dbReference>
<dbReference type="GO" id="GO:0008654">
    <property type="term" value="P:phospholipid biosynthetic process"/>
    <property type="evidence" value="ECO:0007669"/>
    <property type="project" value="UniProtKB-KW"/>
</dbReference>
<evidence type="ECO:0000256" key="6">
    <source>
        <dbReference type="ARBA" id="ARBA00022741"/>
    </source>
</evidence>
<keyword evidence="12" id="KW-1208">Phospholipid metabolism</keyword>
<dbReference type="GO" id="GO:0046872">
    <property type="term" value="F:metal ion binding"/>
    <property type="evidence" value="ECO:0007669"/>
    <property type="project" value="UniProtKB-KW"/>
</dbReference>